<dbReference type="InterPro" id="IPR036691">
    <property type="entry name" value="Endo/exonu/phosph_ase_sf"/>
</dbReference>
<gene>
    <name evidence="2" type="ORF">EWV81_16645</name>
</gene>
<sequence length="355" mass="39425">MKRLLGIVILIVAWGGFIFANPALALDVEVGQQVQLKATNPQGVPLHENPFPSLKGRLPDGVTATVTATDREKHWLKVQIPFQQGWIIEKYVAQVLENSVNPSPNPRPTSGLKLATYNVESPNFNPRDTTPDKVAEEITKHPEVIIWGLEEVMNQDDLDKFTQAMGSNFTSVLGETGGQDRLAIAYDQSQLELVGSINNLSGSGGSRNPLVGQFKLLADGTEFLFMVNHFNRREEERRNQQADFVRNWSNQQNLPTIIVGDFNFDFDLNERRGNTAFNKLNQDNILKWIQPDCLASNNCLSTQCNPNFNSILDAVFVGGTAKNWSASSSIVPFDCSKDATGFPDHRIVKAELKVS</sequence>
<dbReference type="GO" id="GO:0003824">
    <property type="term" value="F:catalytic activity"/>
    <property type="evidence" value="ECO:0007669"/>
    <property type="project" value="InterPro"/>
</dbReference>
<reference evidence="2 3" key="1">
    <citation type="submission" date="2019-01" db="EMBL/GenBank/DDBJ databases">
        <title>Coherence of Microcystis species and biogeography revealed through population genomics.</title>
        <authorList>
            <person name="Perez-Carrascal O.M."/>
            <person name="Terrat Y."/>
            <person name="Giani A."/>
            <person name="Fortin N."/>
            <person name="Tromas N."/>
            <person name="Shapiro B.J."/>
        </authorList>
    </citation>
    <scope>NUCLEOTIDE SEQUENCE [LARGE SCALE GENOMIC DNA]</scope>
    <source>
        <strain evidence="2">Ma_SC_T_19800800_S464</strain>
    </source>
</reference>
<dbReference type="Gene3D" id="3.60.10.10">
    <property type="entry name" value="Endonuclease/exonuclease/phosphatase"/>
    <property type="match status" value="1"/>
</dbReference>
<evidence type="ECO:0000259" key="1">
    <source>
        <dbReference type="Pfam" id="PF03372"/>
    </source>
</evidence>
<organism evidence="2 3">
    <name type="scientific">Microcystis aeruginosa Ma_SC_T_19800800_S464</name>
    <dbReference type="NCBI Taxonomy" id="2486257"/>
    <lineage>
        <taxon>Bacteria</taxon>
        <taxon>Bacillati</taxon>
        <taxon>Cyanobacteriota</taxon>
        <taxon>Cyanophyceae</taxon>
        <taxon>Oscillatoriophycideae</taxon>
        <taxon>Chroococcales</taxon>
        <taxon>Microcystaceae</taxon>
        <taxon>Microcystis</taxon>
    </lineage>
</organism>
<dbReference type="AlphaFoldDB" id="A0A552DLN3"/>
<evidence type="ECO:0000313" key="3">
    <source>
        <dbReference type="Proteomes" id="UP000319313"/>
    </source>
</evidence>
<protein>
    <recommendedName>
        <fullName evidence="1">Endonuclease/exonuclease/phosphatase domain-containing protein</fullName>
    </recommendedName>
</protein>
<name>A0A552DLN3_MICAE</name>
<feature type="domain" description="Endonuclease/exonuclease/phosphatase" evidence="1">
    <location>
        <begin position="115"/>
        <end position="328"/>
    </location>
</feature>
<dbReference type="Proteomes" id="UP000319313">
    <property type="component" value="Unassembled WGS sequence"/>
</dbReference>
<proteinExistence type="predicted"/>
<accession>A0A552DLN3</accession>
<dbReference type="SUPFAM" id="SSF56219">
    <property type="entry name" value="DNase I-like"/>
    <property type="match status" value="1"/>
</dbReference>
<dbReference type="Pfam" id="PF03372">
    <property type="entry name" value="Exo_endo_phos"/>
    <property type="match status" value="1"/>
</dbReference>
<dbReference type="EMBL" id="SFBL01000156">
    <property type="protein sequence ID" value="TRU23131.1"/>
    <property type="molecule type" value="Genomic_DNA"/>
</dbReference>
<comment type="caution">
    <text evidence="2">The sequence shown here is derived from an EMBL/GenBank/DDBJ whole genome shotgun (WGS) entry which is preliminary data.</text>
</comment>
<evidence type="ECO:0000313" key="2">
    <source>
        <dbReference type="EMBL" id="TRU23131.1"/>
    </source>
</evidence>
<dbReference type="InterPro" id="IPR005135">
    <property type="entry name" value="Endo/exonuclease/phosphatase"/>
</dbReference>